<evidence type="ECO:0000256" key="11">
    <source>
        <dbReference type="SAM" id="SignalP"/>
    </source>
</evidence>
<dbReference type="EC" id="2.7.1.180" evidence="2"/>
<dbReference type="Pfam" id="PF02424">
    <property type="entry name" value="ApbE"/>
    <property type="match status" value="1"/>
</dbReference>
<dbReference type="SUPFAM" id="SSF143631">
    <property type="entry name" value="ApbE-like"/>
    <property type="match status" value="1"/>
</dbReference>
<evidence type="ECO:0000256" key="10">
    <source>
        <dbReference type="ARBA" id="ARBA00048540"/>
    </source>
</evidence>
<evidence type="ECO:0000256" key="9">
    <source>
        <dbReference type="ARBA" id="ARBA00031306"/>
    </source>
</evidence>
<evidence type="ECO:0000256" key="7">
    <source>
        <dbReference type="ARBA" id="ARBA00022827"/>
    </source>
</evidence>
<evidence type="ECO:0000313" key="13">
    <source>
        <dbReference type="Proteomes" id="UP001227126"/>
    </source>
</evidence>
<evidence type="ECO:0000313" key="12">
    <source>
        <dbReference type="EMBL" id="MDK3073321.1"/>
    </source>
</evidence>
<keyword evidence="5 12" id="KW-0808">Transferase</keyword>
<dbReference type="Proteomes" id="UP001227126">
    <property type="component" value="Unassembled WGS sequence"/>
</dbReference>
<evidence type="ECO:0000256" key="1">
    <source>
        <dbReference type="ARBA" id="ARBA00001946"/>
    </source>
</evidence>
<evidence type="ECO:0000256" key="2">
    <source>
        <dbReference type="ARBA" id="ARBA00011955"/>
    </source>
</evidence>
<comment type="cofactor">
    <cofactor evidence="1">
        <name>Mg(2+)</name>
        <dbReference type="ChEBI" id="CHEBI:18420"/>
    </cofactor>
</comment>
<keyword evidence="8" id="KW-0460">Magnesium</keyword>
<dbReference type="InterPro" id="IPR006311">
    <property type="entry name" value="TAT_signal"/>
</dbReference>
<name>A0ABT7FDX6_9RHOB</name>
<keyword evidence="6" id="KW-0479">Metal-binding</keyword>
<feature type="signal peptide" evidence="11">
    <location>
        <begin position="1"/>
        <end position="27"/>
    </location>
</feature>
<comment type="caution">
    <text evidence="12">The sequence shown here is derived from an EMBL/GenBank/DDBJ whole genome shotgun (WGS) entry which is preliminary data.</text>
</comment>
<proteinExistence type="predicted"/>
<dbReference type="PANTHER" id="PTHR30040:SF2">
    <property type="entry name" value="FAD:PROTEIN FMN TRANSFERASE"/>
    <property type="match status" value="1"/>
</dbReference>
<organism evidence="12 13">
    <name type="scientific">Sedimentitalea xiamensis</name>
    <dbReference type="NCBI Taxonomy" id="3050037"/>
    <lineage>
        <taxon>Bacteria</taxon>
        <taxon>Pseudomonadati</taxon>
        <taxon>Pseudomonadota</taxon>
        <taxon>Alphaproteobacteria</taxon>
        <taxon>Rhodobacterales</taxon>
        <taxon>Paracoccaceae</taxon>
        <taxon>Sedimentitalea</taxon>
    </lineage>
</organism>
<dbReference type="RefSeq" id="WP_284485263.1">
    <property type="nucleotide sequence ID" value="NZ_JASNJE010000009.1"/>
</dbReference>
<keyword evidence="7" id="KW-0274">FAD</keyword>
<reference evidence="12 13" key="1">
    <citation type="submission" date="2023-05" db="EMBL/GenBank/DDBJ databases">
        <title>Sedimentitalea sp. nov. JM2-8.</title>
        <authorList>
            <person name="Huang J."/>
        </authorList>
    </citation>
    <scope>NUCLEOTIDE SEQUENCE [LARGE SCALE GENOMIC DNA]</scope>
    <source>
        <strain evidence="12 13">JM2-8</strain>
    </source>
</reference>
<evidence type="ECO:0000256" key="8">
    <source>
        <dbReference type="ARBA" id="ARBA00022842"/>
    </source>
</evidence>
<sequence length="308" mass="32645">MTPKLNRRRFLSISAATAMTLSTGASAAPVAYWTGHTMGAGASMKLAGLTDAEARPVFRAVEHEADRLERIFSLYRPDSQLVQLNETGLVRAPAPELLDLLSLCDRLNRATAGAFDPTLQPMWLLRATRGSAATDREIEAAQSLVGWNGVRFDTEEARLDRPGMALTLNGVAQGYVTDRIGALLTERGLRNVLIDFGEIVAMGRRPDGMPWQAGIAAPDGEIVQRVVLRDRAVATSSPAGTMLVPAAGIGHILDPRSADAKAINRLVSVSAPQAAVADGLSTAGCLMSPADLAHAIGTFPNTTLETLI</sequence>
<dbReference type="GO" id="GO:0016740">
    <property type="term" value="F:transferase activity"/>
    <property type="evidence" value="ECO:0007669"/>
    <property type="project" value="UniProtKB-KW"/>
</dbReference>
<feature type="chain" id="PRO_5045958718" description="FAD:protein FMN transferase" evidence="11">
    <location>
        <begin position="28"/>
        <end position="308"/>
    </location>
</feature>
<gene>
    <name evidence="12" type="ORF">QO034_09390</name>
</gene>
<dbReference type="EMBL" id="JASNJE010000009">
    <property type="protein sequence ID" value="MDK3073321.1"/>
    <property type="molecule type" value="Genomic_DNA"/>
</dbReference>
<accession>A0ABT7FDX6</accession>
<evidence type="ECO:0000256" key="5">
    <source>
        <dbReference type="ARBA" id="ARBA00022679"/>
    </source>
</evidence>
<protein>
    <recommendedName>
        <fullName evidence="3">FAD:protein FMN transferase</fullName>
        <ecNumber evidence="2">2.7.1.180</ecNumber>
    </recommendedName>
    <alternativeName>
        <fullName evidence="9">Flavin transferase</fullName>
    </alternativeName>
</protein>
<dbReference type="Gene3D" id="3.10.520.10">
    <property type="entry name" value="ApbE-like domains"/>
    <property type="match status" value="1"/>
</dbReference>
<keyword evidence="4" id="KW-0285">Flavoprotein</keyword>
<dbReference type="PANTHER" id="PTHR30040">
    <property type="entry name" value="THIAMINE BIOSYNTHESIS LIPOPROTEIN APBE"/>
    <property type="match status" value="1"/>
</dbReference>
<comment type="catalytic activity">
    <reaction evidence="10">
        <text>L-threonyl-[protein] + FAD = FMN-L-threonyl-[protein] + AMP + H(+)</text>
        <dbReference type="Rhea" id="RHEA:36847"/>
        <dbReference type="Rhea" id="RHEA-COMP:11060"/>
        <dbReference type="Rhea" id="RHEA-COMP:11061"/>
        <dbReference type="ChEBI" id="CHEBI:15378"/>
        <dbReference type="ChEBI" id="CHEBI:30013"/>
        <dbReference type="ChEBI" id="CHEBI:57692"/>
        <dbReference type="ChEBI" id="CHEBI:74257"/>
        <dbReference type="ChEBI" id="CHEBI:456215"/>
        <dbReference type="EC" id="2.7.1.180"/>
    </reaction>
</comment>
<evidence type="ECO:0000256" key="6">
    <source>
        <dbReference type="ARBA" id="ARBA00022723"/>
    </source>
</evidence>
<keyword evidence="13" id="KW-1185">Reference proteome</keyword>
<dbReference type="PROSITE" id="PS51318">
    <property type="entry name" value="TAT"/>
    <property type="match status" value="1"/>
</dbReference>
<keyword evidence="11" id="KW-0732">Signal</keyword>
<evidence type="ECO:0000256" key="4">
    <source>
        <dbReference type="ARBA" id="ARBA00022630"/>
    </source>
</evidence>
<evidence type="ECO:0000256" key="3">
    <source>
        <dbReference type="ARBA" id="ARBA00016337"/>
    </source>
</evidence>
<dbReference type="InterPro" id="IPR024932">
    <property type="entry name" value="ApbE"/>
</dbReference>
<dbReference type="InterPro" id="IPR003374">
    <property type="entry name" value="ApbE-like_sf"/>
</dbReference>